<feature type="non-terminal residue" evidence="2">
    <location>
        <position position="287"/>
    </location>
</feature>
<proteinExistence type="predicted"/>
<gene>
    <name evidence="2" type="ORF">PCOR1329_LOCUS17587</name>
</gene>
<dbReference type="EMBL" id="CAUYUJ010005474">
    <property type="protein sequence ID" value="CAK0813785.1"/>
    <property type="molecule type" value="Genomic_DNA"/>
</dbReference>
<evidence type="ECO:0000313" key="2">
    <source>
        <dbReference type="EMBL" id="CAK0813785.1"/>
    </source>
</evidence>
<reference evidence="2" key="1">
    <citation type="submission" date="2023-10" db="EMBL/GenBank/DDBJ databases">
        <authorList>
            <person name="Chen Y."/>
            <person name="Shah S."/>
            <person name="Dougan E. K."/>
            <person name="Thang M."/>
            <person name="Chan C."/>
        </authorList>
    </citation>
    <scope>NUCLEOTIDE SEQUENCE [LARGE SCALE GENOMIC DNA]</scope>
</reference>
<comment type="caution">
    <text evidence="2">The sequence shown here is derived from an EMBL/GenBank/DDBJ whole genome shotgun (WGS) entry which is preliminary data.</text>
</comment>
<feature type="region of interest" description="Disordered" evidence="1">
    <location>
        <begin position="120"/>
        <end position="166"/>
    </location>
</feature>
<feature type="non-terminal residue" evidence="2">
    <location>
        <position position="1"/>
    </location>
</feature>
<name>A0ABN9R4R8_9DINO</name>
<dbReference type="Proteomes" id="UP001189429">
    <property type="component" value="Unassembled WGS sequence"/>
</dbReference>
<evidence type="ECO:0000256" key="1">
    <source>
        <dbReference type="SAM" id="MobiDB-lite"/>
    </source>
</evidence>
<protein>
    <submittedName>
        <fullName evidence="2">Uncharacterized protein</fullName>
    </submittedName>
</protein>
<keyword evidence="3" id="KW-1185">Reference proteome</keyword>
<sequence>GGGGERQCPWRSPGGPPLGARGWPSQGGRPRTAAPPRSKRGALGCQRRRPGATCRWAPGRGPTGSRRPTGSAPSPAPGSSRRTPAWPRCRGCSCSGWPRRTPTSWWRSGAAWRATASAGSAASRSCGAPWPRRERAVSRISRASRSRSTRGMTNGRTSSTTSTSTASSWVGGSASCWPWAASSCSTRRATTSTWTPSRGPGSTTCPLRTTSAICWTESGGCRRTTPRRARSPRAGKPWRCGACAWRTTCATCGARSRPSARGLPRSRPAALRWPSAWSRRVSGGWRR</sequence>
<organism evidence="2 3">
    <name type="scientific">Prorocentrum cordatum</name>
    <dbReference type="NCBI Taxonomy" id="2364126"/>
    <lineage>
        <taxon>Eukaryota</taxon>
        <taxon>Sar</taxon>
        <taxon>Alveolata</taxon>
        <taxon>Dinophyceae</taxon>
        <taxon>Prorocentrales</taxon>
        <taxon>Prorocentraceae</taxon>
        <taxon>Prorocentrum</taxon>
    </lineage>
</organism>
<feature type="compositionally biased region" description="Low complexity" evidence="1">
    <location>
        <begin position="149"/>
        <end position="166"/>
    </location>
</feature>
<feature type="compositionally biased region" description="Low complexity" evidence="1">
    <location>
        <begin position="58"/>
        <end position="85"/>
    </location>
</feature>
<accession>A0ABN9R4R8</accession>
<feature type="region of interest" description="Disordered" evidence="1">
    <location>
        <begin position="1"/>
        <end position="85"/>
    </location>
</feature>
<evidence type="ECO:0000313" key="3">
    <source>
        <dbReference type="Proteomes" id="UP001189429"/>
    </source>
</evidence>